<feature type="compositionally biased region" description="Polar residues" evidence="3">
    <location>
        <begin position="1773"/>
        <end position="1805"/>
    </location>
</feature>
<dbReference type="Gene3D" id="2.60.40.690">
    <property type="entry name" value="Alpha-macroglobulin, receptor-binding domain"/>
    <property type="match status" value="1"/>
</dbReference>
<feature type="compositionally biased region" description="Polar residues" evidence="3">
    <location>
        <begin position="1239"/>
        <end position="1251"/>
    </location>
</feature>
<dbReference type="InterPro" id="IPR022041">
    <property type="entry name" value="Methyltransf_FA"/>
</dbReference>
<keyword evidence="7" id="KW-1185">Reference proteome</keyword>
<protein>
    <submittedName>
        <fullName evidence="8">Uncharacterized protein LOC113468851</fullName>
    </submittedName>
</protein>
<feature type="region of interest" description="Disordered" evidence="3">
    <location>
        <begin position="1521"/>
        <end position="1546"/>
    </location>
</feature>
<dbReference type="InterPro" id="IPR011625">
    <property type="entry name" value="A2M_N_BRD"/>
</dbReference>
<evidence type="ECO:0000256" key="3">
    <source>
        <dbReference type="SAM" id="MobiDB-lite"/>
    </source>
</evidence>
<dbReference type="Pfam" id="PF12248">
    <property type="entry name" value="Methyltransf_FA"/>
    <property type="match status" value="1"/>
</dbReference>
<evidence type="ECO:0000259" key="6">
    <source>
        <dbReference type="Pfam" id="PF12248"/>
    </source>
</evidence>
<keyword evidence="1" id="KW-0732">Signal</keyword>
<evidence type="ECO:0000313" key="8">
    <source>
        <dbReference type="RefSeq" id="XP_026681887.1"/>
    </source>
</evidence>
<evidence type="ECO:0000256" key="1">
    <source>
        <dbReference type="ARBA" id="ARBA00022729"/>
    </source>
</evidence>
<feature type="region of interest" description="Disordered" evidence="3">
    <location>
        <begin position="1023"/>
        <end position="1106"/>
    </location>
</feature>
<evidence type="ECO:0000313" key="7">
    <source>
        <dbReference type="Proteomes" id="UP000079169"/>
    </source>
</evidence>
<feature type="compositionally biased region" description="Low complexity" evidence="3">
    <location>
        <begin position="1643"/>
        <end position="1659"/>
    </location>
</feature>
<feature type="compositionally biased region" description="Basic and acidic residues" evidence="3">
    <location>
        <begin position="1229"/>
        <end position="1238"/>
    </location>
</feature>
<feature type="region of interest" description="Disordered" evidence="3">
    <location>
        <begin position="1628"/>
        <end position="1660"/>
    </location>
</feature>
<dbReference type="PaxDb" id="121845-A0A3Q0J079"/>
<reference evidence="8" key="1">
    <citation type="submission" date="2025-08" db="UniProtKB">
        <authorList>
            <consortium name="RefSeq"/>
        </authorList>
    </citation>
    <scope>IDENTIFICATION</scope>
</reference>
<dbReference type="Proteomes" id="UP000079169">
    <property type="component" value="Unplaced"/>
</dbReference>
<organism evidence="7 8">
    <name type="scientific">Diaphorina citri</name>
    <name type="common">Asian citrus psyllid</name>
    <dbReference type="NCBI Taxonomy" id="121845"/>
    <lineage>
        <taxon>Eukaryota</taxon>
        <taxon>Metazoa</taxon>
        <taxon>Ecdysozoa</taxon>
        <taxon>Arthropoda</taxon>
        <taxon>Hexapoda</taxon>
        <taxon>Insecta</taxon>
        <taxon>Pterygota</taxon>
        <taxon>Neoptera</taxon>
        <taxon>Paraneoptera</taxon>
        <taxon>Hemiptera</taxon>
        <taxon>Sternorrhyncha</taxon>
        <taxon>Psylloidea</taxon>
        <taxon>Psyllidae</taxon>
        <taxon>Diaphorininae</taxon>
        <taxon>Diaphorina</taxon>
    </lineage>
</organism>
<accession>A0A3Q0J079</accession>
<dbReference type="Pfam" id="PF07703">
    <property type="entry name" value="A2M_BRD"/>
    <property type="match status" value="1"/>
</dbReference>
<keyword evidence="2" id="KW-0882">Thioester bond</keyword>
<feature type="compositionally biased region" description="Basic and acidic residues" evidence="3">
    <location>
        <begin position="1466"/>
        <end position="1476"/>
    </location>
</feature>
<dbReference type="SUPFAM" id="SSF49410">
    <property type="entry name" value="Alpha-macroglobulin receptor domain"/>
    <property type="match status" value="1"/>
</dbReference>
<feature type="non-terminal residue" evidence="8">
    <location>
        <position position="1"/>
    </location>
</feature>
<dbReference type="STRING" id="121845.A0A3Q0J079"/>
<gene>
    <name evidence="8" type="primary">LOC113468851</name>
</gene>
<feature type="region of interest" description="Disordered" evidence="3">
    <location>
        <begin position="1909"/>
        <end position="2019"/>
    </location>
</feature>
<feature type="compositionally biased region" description="Polar residues" evidence="3">
    <location>
        <begin position="1727"/>
        <end position="1742"/>
    </location>
</feature>
<feature type="region of interest" description="Disordered" evidence="3">
    <location>
        <begin position="1466"/>
        <end position="1485"/>
    </location>
</feature>
<dbReference type="Gene3D" id="2.60.40.1930">
    <property type="match status" value="2"/>
</dbReference>
<feature type="compositionally biased region" description="Polar residues" evidence="3">
    <location>
        <begin position="1536"/>
        <end position="1546"/>
    </location>
</feature>
<feature type="region of interest" description="Disordered" evidence="3">
    <location>
        <begin position="1194"/>
        <end position="1313"/>
    </location>
</feature>
<dbReference type="InterPro" id="IPR009048">
    <property type="entry name" value="A-macroglobulin_rcpt-bd"/>
</dbReference>
<dbReference type="PANTHER" id="PTHR11412">
    <property type="entry name" value="MACROGLOBULIN / COMPLEMENT"/>
    <property type="match status" value="1"/>
</dbReference>
<feature type="compositionally biased region" description="Polar residues" evidence="3">
    <location>
        <begin position="1919"/>
        <end position="1938"/>
    </location>
</feature>
<feature type="compositionally biased region" description="Polar residues" evidence="3">
    <location>
        <begin position="1034"/>
        <end position="1076"/>
    </location>
</feature>
<dbReference type="InterPro" id="IPR050473">
    <property type="entry name" value="A2M/Complement_sys"/>
</dbReference>
<proteinExistence type="predicted"/>
<feature type="region of interest" description="Disordered" evidence="3">
    <location>
        <begin position="1705"/>
        <end position="1810"/>
    </location>
</feature>
<dbReference type="GeneID" id="113468851"/>
<dbReference type="Pfam" id="PF07677">
    <property type="entry name" value="A2M_recep"/>
    <property type="match status" value="1"/>
</dbReference>
<name>A0A3Q0J079_DIACI</name>
<feature type="region of interest" description="Disordered" evidence="3">
    <location>
        <begin position="1838"/>
        <end position="1866"/>
    </location>
</feature>
<evidence type="ECO:0000259" key="4">
    <source>
        <dbReference type="Pfam" id="PF07677"/>
    </source>
</evidence>
<feature type="domain" description="Farnesoic acid O-methyl transferase" evidence="6">
    <location>
        <begin position="593"/>
        <end position="722"/>
    </location>
</feature>
<feature type="domain" description="Alpha-2-macroglobulin bait region" evidence="5">
    <location>
        <begin position="372"/>
        <end position="463"/>
    </location>
</feature>
<feature type="compositionally biased region" description="Polar residues" evidence="3">
    <location>
        <begin position="1992"/>
        <end position="2014"/>
    </location>
</feature>
<evidence type="ECO:0000259" key="5">
    <source>
        <dbReference type="Pfam" id="PF07703"/>
    </source>
</evidence>
<dbReference type="PANTHER" id="PTHR11412:SF136">
    <property type="entry name" value="CD109 ANTIGEN"/>
    <property type="match status" value="1"/>
</dbReference>
<evidence type="ECO:0000256" key="2">
    <source>
        <dbReference type="ARBA" id="ARBA00022966"/>
    </source>
</evidence>
<dbReference type="GO" id="GO:0005576">
    <property type="term" value="C:extracellular region"/>
    <property type="evidence" value="ECO:0007669"/>
    <property type="project" value="InterPro"/>
</dbReference>
<feature type="compositionally biased region" description="Low complexity" evidence="3">
    <location>
        <begin position="1077"/>
        <end position="1100"/>
    </location>
</feature>
<feature type="compositionally biased region" description="Low complexity" evidence="3">
    <location>
        <begin position="1252"/>
        <end position="1293"/>
    </location>
</feature>
<dbReference type="InterPro" id="IPR036595">
    <property type="entry name" value="A-macroglobulin_rcpt-bd_sf"/>
</dbReference>
<dbReference type="KEGG" id="dci:113468851"/>
<feature type="compositionally biased region" description="Low complexity" evidence="3">
    <location>
        <begin position="1939"/>
        <end position="1961"/>
    </location>
</feature>
<feature type="compositionally biased region" description="Low complexity" evidence="3">
    <location>
        <begin position="1909"/>
        <end position="1918"/>
    </location>
</feature>
<sequence>VLFPVSFWVLALDRDLRIASDVLGNIYVRDPTGIKVKLWEQILFTGAGSKRYSLPLSRYARAGLWTIEVVIEGEIFSRQVNVTTRPFPTERKVAIAQRHYVELRFMSEMKKTYKPGLPFVGMIESVSSEKAIRVRVKVLDDITALSPEIAGFISDSCQVQKSLRTDNIQQVWNEESLGTFTQSSSLLVLAEGQAELVSVDGKEIDSHYVLAKEVIKKWTSNSDCYLLIEGIQHTLEVSNDLKTSDSPARSWTYHNRVCLCLTPPLVLAPPPYITPMLFPQIPLQGAGPITIGFPYKELDLSQSGVSLFDSAPCVSSSPLYNTYTLPFGWIIGYALTIFFSHLNLYTIHYMVVTEGHVTSWSKDDRHEMSGVTVGQHIFDNATSTSVCKFNFTFGVDSTMAPVSNLVVYYVDENQTVVTDLASFRVNLSNNKISTIFDSEKQYAPGEKIEMQVFAEHDSTVCLIGGRGGDSSFEHRFPYKELDLSQSGVSLFDSAPCVSSSPSSHHPKHRHHHYSVFPDVAMDSTWLWRCFNYTDSGKSLRTDNIQQVWNEESLGTFTQSSSLLVLAEGQVKTRTESAYFCANEQLVTLSASDNHYKWLPAPRNKDGVFIAVTSSSDVMIVLSGKPKTSPQMYTVTLGMVKSWISRGKHAYGVYLTHTSTPHLLSQNTPSVFWITWDAGLLTVGRQWEPRNQTLLQWPLDKKFKVNNIGFKSAFEHAAQFSYKGLLRDYRASLYCLLIQTKLKNLEQAEPVAKYLTYRIHVLDQHNELLYLALKSFARFSSLADDTHRSLTVSLATSNMELTDTLELRTNSAPCPLELPSLPTKVFVYSTGAGCATIQGLVTYSTYSVRSSNSVLDIRGEVLQEYLPGRPPSSGKYPRLLLKTCLRWKGQKPSGGVKVEVSLFSGFRLESVQHVNTADMTYDSRGDQIWFVFPNIKSSCVTCVEYFVLSHFTLESLRPAFVRAYPSSQPFMEVASFFHAKLSSPLTEGATGDDFETWFGANYTEPQNIFQNQCECHRACHKNNHRNKNHTTNTKPAIQSSATLESSTQTTDTKLAIQPSSTPESAIQPSSTPDSAIQSESTPPVTKSPSTTTQSSTTSIKTPEIESGNLKITRENFNKKVMKKSPNNLASTLGYSAGRSDISDNVTEDVNARKSVETSENHTGETSVNGTKIVDKISKPLDKTMENARKTIDATSYDSEKVTRDVNATKTNTEDKQPGIDSANARRAIHRSSDLSKEAENTNGKESYSNSRGANSNANETNSKTNETSSNSKETISNINGTNSNTNKTNSNTSKTDTRNKIPMDTVNPTTPRYEDHSITFVDNSEDEGVNRTNELVRTKSEPKIVIDDIVKEHFVVTFAPRIIVDKKSNTGPVGGDVNVKQVDVITKVANLVVEPESKKSSGLRDIVGADSKESSGLRDETNENISVKNVAKENEIAKVTDIARDKSEKSLRDQTNEKTSLMKVAKEKSVDKNHDMTGKIQRSPKKLADSKLKKLVDTKVKKYNNVINTIIKLRQANTKELEAVKTQGKSPVKRDTSSQNKRSTTEVTTTLGIPKISDVHTTADAETTTEFPKTTTYIPKTNNEFSETITTHIPKTTTEFTEKITTHIPKTPTTEFPKTTIGEVPETTTTRIPTTSDIPKTKLEPFTPTTSETLTPSEPTIDTTNIFQTTQQNEIPDTEHQRAYFHLIQSDEITITKPLGAGKLVSNSRTEDRMETSNSVGFGKADSSIGTDNSPLGTESSPIGTAEPSSIGAYTRPVGNEDGSVGPNYGPFGTAQNSIGSSNTPHGRSINPIQSSSGSPPESVTVGSPIHFSLNDPSIPIESSESSISMKISTLGSSDLNPIGRKEPLTSINPVGTREPLNPLEPRENPRLMGLSEPLAPIGTGNPDLVGLRELLTPVETRDGFRSIGSSQSFVQSSSEVPIQSLTSEVPTESLTSDVPTQSSTESPTQSSPSQRPSEPSQVTSTLNPTPKLVENITHRTLTNPTPRLDENITPQPLPNSTPKLVENITPQSLPNPTPRLDEIITPRALPIAEDKQLDEVVLDSDTVDAEDTVLIRQERVKKTVSL</sequence>
<dbReference type="RefSeq" id="XP_026681887.1">
    <property type="nucleotide sequence ID" value="XM_026826086.1"/>
</dbReference>
<feature type="domain" description="Alpha-macroglobulin receptor-binding" evidence="4">
    <location>
        <begin position="894"/>
        <end position="975"/>
    </location>
</feature>